<dbReference type="Proteomes" id="UP000321058">
    <property type="component" value="Unassembled WGS sequence"/>
</dbReference>
<dbReference type="AlphaFoldDB" id="A0A512NQ83"/>
<name>A0A512NQ83_9HYPH</name>
<comment type="caution">
    <text evidence="3">The sequence shown here is derived from an EMBL/GenBank/DDBJ whole genome shotgun (WGS) entry which is preliminary data.</text>
</comment>
<evidence type="ECO:0000313" key="4">
    <source>
        <dbReference type="Proteomes" id="UP000321058"/>
    </source>
</evidence>
<dbReference type="EMBL" id="BKAJ01000200">
    <property type="protein sequence ID" value="GEP61101.1"/>
    <property type="molecule type" value="Genomic_DNA"/>
</dbReference>
<gene>
    <name evidence="3" type="ORF">RSO01_82670</name>
</gene>
<evidence type="ECO:0000259" key="2">
    <source>
        <dbReference type="PROSITE" id="PS50943"/>
    </source>
</evidence>
<dbReference type="RefSeq" id="WP_147156425.1">
    <property type="nucleotide sequence ID" value="NZ_BKAJ01000200.1"/>
</dbReference>
<proteinExistence type="predicted"/>
<dbReference type="GO" id="GO:0003677">
    <property type="term" value="F:DNA binding"/>
    <property type="evidence" value="ECO:0007669"/>
    <property type="project" value="InterPro"/>
</dbReference>
<feature type="coiled-coil region" evidence="1">
    <location>
        <begin position="36"/>
        <end position="63"/>
    </location>
</feature>
<dbReference type="Pfam" id="PF01381">
    <property type="entry name" value="HTH_3"/>
    <property type="match status" value="1"/>
</dbReference>
<feature type="domain" description="HTH cro/C1-type" evidence="2">
    <location>
        <begin position="83"/>
        <end position="138"/>
    </location>
</feature>
<dbReference type="PROSITE" id="PS50943">
    <property type="entry name" value="HTH_CROC1"/>
    <property type="match status" value="1"/>
</dbReference>
<dbReference type="InterPro" id="IPR001387">
    <property type="entry name" value="Cro/C1-type_HTH"/>
</dbReference>
<sequence length="149" mass="16508">MITNDYQYRLTKAAAGKFRTALAEMKNAPARTDVHPRLLKAERDAMESQLQDLEAELSNYVRLKGSGTAHIAIGSVGALGRGLVQARIAAGLSQKELANRLHLKEQQIQRYEQTEYETASLGRLADVARVLHVRIDHLTVDPTIEQTSS</sequence>
<dbReference type="OrthoDB" id="9794834at2"/>
<dbReference type="InterPro" id="IPR010982">
    <property type="entry name" value="Lambda_DNA-bd_dom_sf"/>
</dbReference>
<reference evidence="3 4" key="1">
    <citation type="submission" date="2019-07" db="EMBL/GenBank/DDBJ databases">
        <title>Whole genome shotgun sequence of Reyranella soli NBRC 108950.</title>
        <authorList>
            <person name="Hosoyama A."/>
            <person name="Uohara A."/>
            <person name="Ohji S."/>
            <person name="Ichikawa N."/>
        </authorList>
    </citation>
    <scope>NUCLEOTIDE SEQUENCE [LARGE SCALE GENOMIC DNA]</scope>
    <source>
        <strain evidence="3 4">NBRC 108950</strain>
    </source>
</reference>
<evidence type="ECO:0000313" key="3">
    <source>
        <dbReference type="EMBL" id="GEP61101.1"/>
    </source>
</evidence>
<accession>A0A512NQ83</accession>
<keyword evidence="4" id="KW-1185">Reference proteome</keyword>
<dbReference type="Gene3D" id="1.10.260.40">
    <property type="entry name" value="lambda repressor-like DNA-binding domains"/>
    <property type="match status" value="1"/>
</dbReference>
<dbReference type="SUPFAM" id="SSF47413">
    <property type="entry name" value="lambda repressor-like DNA-binding domains"/>
    <property type="match status" value="1"/>
</dbReference>
<keyword evidence="1" id="KW-0175">Coiled coil</keyword>
<dbReference type="CDD" id="cd00093">
    <property type="entry name" value="HTH_XRE"/>
    <property type="match status" value="1"/>
</dbReference>
<dbReference type="SMART" id="SM00530">
    <property type="entry name" value="HTH_XRE"/>
    <property type="match status" value="1"/>
</dbReference>
<evidence type="ECO:0000256" key="1">
    <source>
        <dbReference type="SAM" id="Coils"/>
    </source>
</evidence>
<protein>
    <recommendedName>
        <fullName evidence="2">HTH cro/C1-type domain-containing protein</fullName>
    </recommendedName>
</protein>
<organism evidence="3 4">
    <name type="scientific">Reyranella soli</name>
    <dbReference type="NCBI Taxonomy" id="1230389"/>
    <lineage>
        <taxon>Bacteria</taxon>
        <taxon>Pseudomonadati</taxon>
        <taxon>Pseudomonadota</taxon>
        <taxon>Alphaproteobacteria</taxon>
        <taxon>Hyphomicrobiales</taxon>
        <taxon>Reyranellaceae</taxon>
        <taxon>Reyranella</taxon>
    </lineage>
</organism>